<dbReference type="OrthoDB" id="3261168at2"/>
<reference evidence="3" key="1">
    <citation type="submission" date="2015-02" db="EMBL/GenBank/DDBJ databases">
        <title>Draft genome sequences of ten Microbacterium spp. with emphasis on heavy metal contaminated environments.</title>
        <authorList>
            <person name="Corretto E."/>
        </authorList>
    </citation>
    <scope>NUCLEOTIDE SEQUENCE [LARGE SCALE GENOMIC DNA]</scope>
    <source>
        <strain evidence="3">BEL163</strain>
    </source>
</reference>
<dbReference type="EMBL" id="JYIV01000021">
    <property type="protein sequence ID" value="KJL24042.1"/>
    <property type="molecule type" value="Genomic_DNA"/>
</dbReference>
<evidence type="ECO:0000256" key="1">
    <source>
        <dbReference type="SAM" id="Coils"/>
    </source>
</evidence>
<dbReference type="Pfam" id="PF10066">
    <property type="entry name" value="DUF2304"/>
    <property type="match status" value="1"/>
</dbReference>
<keyword evidence="2" id="KW-0472">Membrane</keyword>
<evidence type="ECO:0000256" key="2">
    <source>
        <dbReference type="SAM" id="Phobius"/>
    </source>
</evidence>
<accession>A0A0F0KT02</accession>
<keyword evidence="2" id="KW-1133">Transmembrane helix</keyword>
<dbReference type="AlphaFoldDB" id="A0A0F0KT02"/>
<feature type="transmembrane region" description="Helical" evidence="2">
    <location>
        <begin position="66"/>
        <end position="84"/>
    </location>
</feature>
<dbReference type="PATRIC" id="fig|82380.10.peg.1213"/>
<evidence type="ECO:0000313" key="3">
    <source>
        <dbReference type="EMBL" id="KJL24042.1"/>
    </source>
</evidence>
<keyword evidence="1" id="KW-0175">Coiled coil</keyword>
<proteinExistence type="predicted"/>
<protein>
    <recommendedName>
        <fullName evidence="4">DUF2304 domain-containing protein</fullName>
    </recommendedName>
</protein>
<feature type="coiled-coil region" evidence="1">
    <location>
        <begin position="86"/>
        <end position="113"/>
    </location>
</feature>
<organism evidence="3">
    <name type="scientific">Microbacterium oxydans</name>
    <dbReference type="NCBI Taxonomy" id="82380"/>
    <lineage>
        <taxon>Bacteria</taxon>
        <taxon>Bacillati</taxon>
        <taxon>Actinomycetota</taxon>
        <taxon>Actinomycetes</taxon>
        <taxon>Micrococcales</taxon>
        <taxon>Microbacteriaceae</taxon>
        <taxon>Microbacterium</taxon>
    </lineage>
</organism>
<dbReference type="RefSeq" id="WP_045263133.1">
    <property type="nucleotide sequence ID" value="NZ_JYIV01000021.1"/>
</dbReference>
<keyword evidence="2" id="KW-0812">Transmembrane</keyword>
<sequence length="128" mass="14039">MIAGLGVLFALAVLGVIFTLLLKRQLREKYAIMWLLIGLVILVLALFPGLLVGLSNLLNVEVPSNLIFALALVLLVGVTLHLSWELSQAEDEIRRIAEEVTLLRADVEDLRAAEEPRKLAASDPDDQS</sequence>
<dbReference type="Proteomes" id="UP000033725">
    <property type="component" value="Unassembled WGS sequence"/>
</dbReference>
<name>A0A0F0KT02_9MICO</name>
<dbReference type="InterPro" id="IPR019277">
    <property type="entry name" value="DUF2304"/>
</dbReference>
<comment type="caution">
    <text evidence="3">The sequence shown here is derived from an EMBL/GenBank/DDBJ whole genome shotgun (WGS) entry which is preliminary data.</text>
</comment>
<gene>
    <name evidence="3" type="ORF">RN51_01207</name>
</gene>
<feature type="transmembrane region" description="Helical" evidence="2">
    <location>
        <begin position="6"/>
        <end position="22"/>
    </location>
</feature>
<feature type="transmembrane region" description="Helical" evidence="2">
    <location>
        <begin position="34"/>
        <end position="54"/>
    </location>
</feature>
<evidence type="ECO:0008006" key="4">
    <source>
        <dbReference type="Google" id="ProtNLM"/>
    </source>
</evidence>